<dbReference type="KEGG" id="llu:AKJ09_01267"/>
<gene>
    <name evidence="2" type="ORF">AKJ09_01267</name>
</gene>
<dbReference type="GO" id="GO:0008999">
    <property type="term" value="F:protein-N-terminal-alanine acetyltransferase activity"/>
    <property type="evidence" value="ECO:0007669"/>
    <property type="project" value="TreeGrafter"/>
</dbReference>
<dbReference type="Proteomes" id="UP000064967">
    <property type="component" value="Chromosome"/>
</dbReference>
<dbReference type="PANTHER" id="PTHR43441:SF2">
    <property type="entry name" value="FAMILY ACETYLTRANSFERASE, PUTATIVE (AFU_ORTHOLOGUE AFUA_7G00850)-RELATED"/>
    <property type="match status" value="1"/>
</dbReference>
<dbReference type="OrthoDB" id="5191051at2"/>
<feature type="domain" description="N-acetyltransferase" evidence="1">
    <location>
        <begin position="19"/>
        <end position="162"/>
    </location>
</feature>
<accession>A0A0K1PM40</accession>
<keyword evidence="3" id="KW-1185">Reference proteome</keyword>
<keyword evidence="2" id="KW-0808">Transferase</keyword>
<name>A0A0K1PM40_9BACT</name>
<dbReference type="EMBL" id="CP012333">
    <property type="protein sequence ID" value="AKU94603.1"/>
    <property type="molecule type" value="Genomic_DNA"/>
</dbReference>
<dbReference type="SUPFAM" id="SSF55729">
    <property type="entry name" value="Acyl-CoA N-acyltransferases (Nat)"/>
    <property type="match status" value="1"/>
</dbReference>
<dbReference type="Pfam" id="PF13302">
    <property type="entry name" value="Acetyltransf_3"/>
    <property type="match status" value="1"/>
</dbReference>
<dbReference type="Gene3D" id="3.40.630.30">
    <property type="match status" value="1"/>
</dbReference>
<dbReference type="RefSeq" id="WP_146646169.1">
    <property type="nucleotide sequence ID" value="NZ_CP012333.1"/>
</dbReference>
<dbReference type="InterPro" id="IPR051908">
    <property type="entry name" value="Ribosomal_N-acetyltransferase"/>
</dbReference>
<sequence length="194" mass="21614">MLVVPPRSELRSRPIETARLILHPLDATDSRDLWTTVEGSRAHLEPWLPWVPFNIDLESSGRYAEASAGDWDAARACRFAIRDRATRRFLGVIGLEAFAHLHESVELGYWLRLDACGRGLMTEAGRAVVDWALGPVNAHRVRVAAATDNHASLAVIGRLGFRFEGIARQAERCNGRWLDHAVFALLVTDPRTKG</sequence>
<evidence type="ECO:0000313" key="2">
    <source>
        <dbReference type="EMBL" id="AKU94603.1"/>
    </source>
</evidence>
<dbReference type="STRING" id="1391654.AKJ09_01267"/>
<dbReference type="PANTHER" id="PTHR43441">
    <property type="entry name" value="RIBOSOMAL-PROTEIN-SERINE ACETYLTRANSFERASE"/>
    <property type="match status" value="1"/>
</dbReference>
<reference evidence="2 3" key="1">
    <citation type="submission" date="2015-08" db="EMBL/GenBank/DDBJ databases">
        <authorList>
            <person name="Babu N.S."/>
            <person name="Beckwith C.J."/>
            <person name="Beseler K.G."/>
            <person name="Brison A."/>
            <person name="Carone J.V."/>
            <person name="Caskin T.P."/>
            <person name="Diamond M."/>
            <person name="Durham M.E."/>
            <person name="Foxe J.M."/>
            <person name="Go M."/>
            <person name="Henderson B.A."/>
            <person name="Jones I.B."/>
            <person name="McGettigan J.A."/>
            <person name="Micheletti S.J."/>
            <person name="Nasrallah M.E."/>
            <person name="Ortiz D."/>
            <person name="Piller C.R."/>
            <person name="Privatt S.R."/>
            <person name="Schneider S.L."/>
            <person name="Sharp S."/>
            <person name="Smith T.C."/>
            <person name="Stanton J.D."/>
            <person name="Ullery H.E."/>
            <person name="Wilson R.J."/>
            <person name="Serrano M.G."/>
            <person name="Buck G."/>
            <person name="Lee V."/>
            <person name="Wang Y."/>
            <person name="Carvalho R."/>
            <person name="Voegtly L."/>
            <person name="Shi R."/>
            <person name="Duckworth R."/>
            <person name="Johnson A."/>
            <person name="Loviza R."/>
            <person name="Walstead R."/>
            <person name="Shah Z."/>
            <person name="Kiflezghi M."/>
            <person name="Wade K."/>
            <person name="Ball S.L."/>
            <person name="Bradley K.W."/>
            <person name="Asai D.J."/>
            <person name="Bowman C.A."/>
            <person name="Russell D.A."/>
            <person name="Pope W.H."/>
            <person name="Jacobs-Sera D."/>
            <person name="Hendrix R.W."/>
            <person name="Hatfull G.F."/>
        </authorList>
    </citation>
    <scope>NUCLEOTIDE SEQUENCE [LARGE SCALE GENOMIC DNA]</scope>
    <source>
        <strain evidence="2 3">DSM 27648</strain>
    </source>
</reference>
<dbReference type="GO" id="GO:0005737">
    <property type="term" value="C:cytoplasm"/>
    <property type="evidence" value="ECO:0007669"/>
    <property type="project" value="TreeGrafter"/>
</dbReference>
<evidence type="ECO:0000259" key="1">
    <source>
        <dbReference type="Pfam" id="PF13302"/>
    </source>
</evidence>
<dbReference type="InterPro" id="IPR000182">
    <property type="entry name" value="GNAT_dom"/>
</dbReference>
<dbReference type="GO" id="GO:1990189">
    <property type="term" value="F:protein N-terminal-serine acetyltransferase activity"/>
    <property type="evidence" value="ECO:0007669"/>
    <property type="project" value="TreeGrafter"/>
</dbReference>
<proteinExistence type="predicted"/>
<dbReference type="InterPro" id="IPR016181">
    <property type="entry name" value="Acyl_CoA_acyltransferase"/>
</dbReference>
<protein>
    <submittedName>
        <fullName evidence="2">Ribosomal-protein-L7p-serine acetyltransferase</fullName>
    </submittedName>
</protein>
<dbReference type="AlphaFoldDB" id="A0A0K1PM40"/>
<organism evidence="2 3">
    <name type="scientific">Labilithrix luteola</name>
    <dbReference type="NCBI Taxonomy" id="1391654"/>
    <lineage>
        <taxon>Bacteria</taxon>
        <taxon>Pseudomonadati</taxon>
        <taxon>Myxococcota</taxon>
        <taxon>Polyangia</taxon>
        <taxon>Polyangiales</taxon>
        <taxon>Labilitrichaceae</taxon>
        <taxon>Labilithrix</taxon>
    </lineage>
</organism>
<evidence type="ECO:0000313" key="3">
    <source>
        <dbReference type="Proteomes" id="UP000064967"/>
    </source>
</evidence>